<feature type="region of interest" description="Disordered" evidence="2">
    <location>
        <begin position="700"/>
        <end position="733"/>
    </location>
</feature>
<dbReference type="EMBL" id="KQ965747">
    <property type="protein sequence ID" value="KXS17449.1"/>
    <property type="molecule type" value="Genomic_DNA"/>
</dbReference>
<feature type="region of interest" description="Disordered" evidence="2">
    <location>
        <begin position="551"/>
        <end position="659"/>
    </location>
</feature>
<evidence type="ECO:0000256" key="1">
    <source>
        <dbReference type="ARBA" id="ARBA00038101"/>
    </source>
</evidence>
<feature type="compositionally biased region" description="Basic and acidic residues" evidence="2">
    <location>
        <begin position="561"/>
        <end position="590"/>
    </location>
</feature>
<feature type="compositionally biased region" description="Acidic residues" evidence="2">
    <location>
        <begin position="369"/>
        <end position="398"/>
    </location>
</feature>
<dbReference type="OrthoDB" id="272077at2759"/>
<dbReference type="InterPro" id="IPR050767">
    <property type="entry name" value="Sel1_AlgK"/>
</dbReference>
<feature type="compositionally biased region" description="Polar residues" evidence="2">
    <location>
        <begin position="1"/>
        <end position="10"/>
    </location>
</feature>
<dbReference type="PANTHER" id="PTHR11102">
    <property type="entry name" value="SEL-1-LIKE PROTEIN"/>
    <property type="match status" value="1"/>
</dbReference>
<dbReference type="STRING" id="1344416.A0A139AKY3"/>
<feature type="compositionally biased region" description="Low complexity" evidence="2">
    <location>
        <begin position="713"/>
        <end position="725"/>
    </location>
</feature>
<dbReference type="Gene3D" id="1.25.40.10">
    <property type="entry name" value="Tetratricopeptide repeat domain"/>
    <property type="match status" value="6"/>
</dbReference>
<feature type="compositionally biased region" description="Basic and acidic residues" evidence="2">
    <location>
        <begin position="599"/>
        <end position="629"/>
    </location>
</feature>
<sequence>MSTIDMTPSSDIFDVNSPDGSEDGSPTNGTFSSGAPSLMNANPWARNNSKPSGGSGQGQAGFGRSVMGMMDDDLDTDFPITPQDGPPSKLKSGSALNSDAGDSKEGDLDLDDLDNPTNLEYIVVTSHRQKQLLVAETDEQREVIISLPDLEKATRISRILLATANRHPPTESDVKRVATAVQKLLTAFLDEASEITQELRNALKEPLDMIVGALFEILAFQLEAINGSEDVSDKYKASLEDGSVGTLYQWRGGIISVSTEPNPTHLHPSLTSLTQRIADFALVLQSPVMQRARNAGALLDSAVDWIQRNGIEVPAETDSEGQPKTLGPAMAHGDGSEVEGKGKGKKVKKEKKEKVRKAKKQKQKKPRDEDDEDDEEDEEEEEEEEEEAEEEEEDEEEWELKFADVKYMRSVAEELRRQMVARGGQRIARIYRQTPPQPFLFSFVESLETTPKEAPPKKKGRFAIPEMKSVDSHDNRYIVHPSGEVEHRITYQVATIPNRPVSAGILPAQLDTTLDMFMRKPGQPQEPAVPGTDGFELAALVKFAETGEVEVDAAPAPAKDTNGDVKVEEKPAEVAEPKAAEEKVEAKEAEEKAEETAQAEDKPKEDSAAGDNKEAVEEKGEQEAPKEGQAEESMVNGTTEEKGLDENPWAEPSPSKKEREIRQAVLKVAEEYFRAACQLIIAPPPVREVPSVNFELDMSIGRDSKRGKKKGSQKAQESKAAAAARAQEKAKADKAQDPLAKAVEYLQVAVSLGHARATDYLGCCYVKGLHGLEKNEQKALELITKASELGCPSAWNNLGVIYENGLGVEEDEDLALRYYRDAVHRGNRMAYVNIGRCYESGKGVERDVNWAVDWYWRASLENVNQGWYSLARCYERGLGIPQSINEAVRYFTLAADEGNGLVEAQNDLAAMYELELGVNRDSNKAAEWYRRAAENGLTIAQHNIARCHYFGIGLAKDPEKAATWWRRAAEHGDSLSQFALGCCYFSGSGVDKSEKAARDLWEMAAAAVEEQSDKAIARQSQMWSAEAECNLALFSARGIAGIEKDVQKAVDMWVVAAKKGSPTAMFNLGVCHGLSNKGSPNVLDKVLEWWGAAGQRLNAEAAFYSAYVQLTRAADSSEPIDPTKIFDLYFAAARTGNSFAQTALGSCYWNANGVSRSYEKALEWWNMSALAKVGESEALYLLGSVYFDGIVGLPRDPMKACYMFMDAVEKGNRNAMYALGACLQLGEGHEEDLRKMEATWERASDLGHAFAQSSLGYWFLEDAGLDRDKHRAYQYFELAAENTSDVDPSAAYNAGLLCESGEGLPRGRPSISKALEWFALAADQGCADAQYKLGTIYTDVPHQYEQYVKPDSTLAFEMFQKAAIQGHTGAQYSYGAMLEGGYGVAHGHADTRGAFRWYKLAAEKGNAQAQNALGVCYQHGIGVEKDAYKAVVWFSKAADQLNADACYNLGVCYGYGSNERAGTREFTKAFEWYLKAAMQGHPGAQNNVGYCYQYGKGTEKNMEKAIEAYKMAADGGNANAQYNLGIFCFTGEYTPRNYEKAVRYWAAAGESGHDKAAYNLAFCYEKGYGVAKDLQKAMKGYKVAGSLGHAGAADKLRELMYQLSSN</sequence>
<dbReference type="SUPFAM" id="SSF81901">
    <property type="entry name" value="HCP-like"/>
    <property type="match status" value="6"/>
</dbReference>
<proteinExistence type="inferred from homology"/>
<feature type="region of interest" description="Disordered" evidence="2">
    <location>
        <begin position="1"/>
        <end position="112"/>
    </location>
</feature>
<feature type="region of interest" description="Disordered" evidence="2">
    <location>
        <begin position="313"/>
        <end position="401"/>
    </location>
</feature>
<dbReference type="InterPro" id="IPR006597">
    <property type="entry name" value="Sel1-like"/>
</dbReference>
<accession>A0A139AKY3</accession>
<name>A0A139AKY3_GONPJ</name>
<evidence type="ECO:0000313" key="4">
    <source>
        <dbReference type="Proteomes" id="UP000070544"/>
    </source>
</evidence>
<dbReference type="InterPro" id="IPR011990">
    <property type="entry name" value="TPR-like_helical_dom_sf"/>
</dbReference>
<evidence type="ECO:0000313" key="3">
    <source>
        <dbReference type="EMBL" id="KXS17449.1"/>
    </source>
</evidence>
<comment type="similarity">
    <text evidence="1">Belongs to the sel-1 family.</text>
</comment>
<organism evidence="3 4">
    <name type="scientific">Gonapodya prolifera (strain JEL478)</name>
    <name type="common">Monoblepharis prolifera</name>
    <dbReference type="NCBI Taxonomy" id="1344416"/>
    <lineage>
        <taxon>Eukaryota</taxon>
        <taxon>Fungi</taxon>
        <taxon>Fungi incertae sedis</taxon>
        <taxon>Chytridiomycota</taxon>
        <taxon>Chytridiomycota incertae sedis</taxon>
        <taxon>Monoblepharidomycetes</taxon>
        <taxon>Monoblepharidales</taxon>
        <taxon>Gonapodyaceae</taxon>
        <taxon>Gonapodya</taxon>
    </lineage>
</organism>
<evidence type="ECO:0000256" key="2">
    <source>
        <dbReference type="SAM" id="MobiDB-lite"/>
    </source>
</evidence>
<dbReference type="SMART" id="SM00671">
    <property type="entry name" value="SEL1"/>
    <property type="match status" value="21"/>
</dbReference>
<protein>
    <submittedName>
        <fullName evidence="3">HCP-like protein</fullName>
    </submittedName>
</protein>
<dbReference type="Pfam" id="PF08238">
    <property type="entry name" value="Sel1"/>
    <property type="match status" value="21"/>
</dbReference>
<keyword evidence="4" id="KW-1185">Reference proteome</keyword>
<dbReference type="PANTHER" id="PTHR11102:SF160">
    <property type="entry name" value="ERAD-ASSOCIATED E3 UBIQUITIN-PROTEIN LIGASE COMPONENT HRD3"/>
    <property type="match status" value="1"/>
</dbReference>
<reference evidence="3 4" key="1">
    <citation type="journal article" date="2015" name="Genome Biol. Evol.">
        <title>Phylogenomic analyses indicate that early fungi evolved digesting cell walls of algal ancestors of land plants.</title>
        <authorList>
            <person name="Chang Y."/>
            <person name="Wang S."/>
            <person name="Sekimoto S."/>
            <person name="Aerts A.L."/>
            <person name="Choi C."/>
            <person name="Clum A."/>
            <person name="LaButti K.M."/>
            <person name="Lindquist E.A."/>
            <person name="Yee Ngan C."/>
            <person name="Ohm R.A."/>
            <person name="Salamov A.A."/>
            <person name="Grigoriev I.V."/>
            <person name="Spatafora J.W."/>
            <person name="Berbee M.L."/>
        </authorList>
    </citation>
    <scope>NUCLEOTIDE SEQUENCE [LARGE SCALE GENOMIC DNA]</scope>
    <source>
        <strain evidence="3 4">JEL478</strain>
    </source>
</reference>
<dbReference type="Proteomes" id="UP000070544">
    <property type="component" value="Unassembled WGS sequence"/>
</dbReference>
<feature type="compositionally biased region" description="Polar residues" evidence="2">
    <location>
        <begin position="24"/>
        <end position="35"/>
    </location>
</feature>
<feature type="compositionally biased region" description="Basic residues" evidence="2">
    <location>
        <begin position="343"/>
        <end position="365"/>
    </location>
</feature>
<gene>
    <name evidence="3" type="ORF">M427DRAFT_30562</name>
</gene>